<dbReference type="AlphaFoldDB" id="A0A6C7E5X5"/>
<dbReference type="InterPro" id="IPR007396">
    <property type="entry name" value="TR_PAI2-type"/>
</dbReference>
<dbReference type="InterPro" id="IPR012349">
    <property type="entry name" value="Split_barrel_FMN-bd"/>
</dbReference>
<dbReference type="RefSeq" id="WP_015441178.1">
    <property type="nucleotide sequence ID" value="NC_020520.1"/>
</dbReference>
<dbReference type="KEGG" id="aym:YM304_16170"/>
<dbReference type="PIRSF" id="PIRSF010372">
    <property type="entry name" value="PaiB"/>
    <property type="match status" value="1"/>
</dbReference>
<evidence type="ECO:0000313" key="2">
    <source>
        <dbReference type="EMBL" id="BAN01931.1"/>
    </source>
</evidence>
<evidence type="ECO:0000256" key="1">
    <source>
        <dbReference type="SAM" id="MobiDB-lite"/>
    </source>
</evidence>
<dbReference type="EMBL" id="AP012057">
    <property type="protein sequence ID" value="BAN01931.1"/>
    <property type="molecule type" value="Genomic_DNA"/>
</dbReference>
<gene>
    <name evidence="2" type="ORF">YM304_16170</name>
</gene>
<keyword evidence="3" id="KW-1185">Reference proteome</keyword>
<dbReference type="SUPFAM" id="SSF50475">
    <property type="entry name" value="FMN-binding split barrel"/>
    <property type="match status" value="1"/>
</dbReference>
<evidence type="ECO:0000313" key="3">
    <source>
        <dbReference type="Proteomes" id="UP000011863"/>
    </source>
</evidence>
<dbReference type="Proteomes" id="UP000011863">
    <property type="component" value="Chromosome"/>
</dbReference>
<reference evidence="2 3" key="1">
    <citation type="journal article" date="2013" name="Int. J. Syst. Evol. Microbiol.">
        <title>Ilumatobacter nonamiense sp. nov. and Ilumatobacter coccineum sp. nov., isolated from seashore sand.</title>
        <authorList>
            <person name="Matsumoto A."/>
            <person name="Kasai H."/>
            <person name="Matsuo Y."/>
            <person name="Shizuri Y."/>
            <person name="Ichikawa N."/>
            <person name="Fujita N."/>
            <person name="Omura S."/>
            <person name="Takahashi Y."/>
        </authorList>
    </citation>
    <scope>NUCLEOTIDE SEQUENCE [LARGE SCALE GENOMIC DNA]</scope>
    <source>
        <strain evidence="3">NBRC 103263 / KCTC 29153 / YM16-304</strain>
    </source>
</reference>
<name>A0A6C7E5X5_ILUCY</name>
<dbReference type="PANTHER" id="PTHR35802">
    <property type="entry name" value="PROTEASE SYNTHASE AND SPORULATION PROTEIN PAI 2"/>
    <property type="match status" value="1"/>
</dbReference>
<feature type="compositionally biased region" description="Polar residues" evidence="1">
    <location>
        <begin position="199"/>
        <end position="209"/>
    </location>
</feature>
<feature type="region of interest" description="Disordered" evidence="1">
    <location>
        <begin position="180"/>
        <end position="217"/>
    </location>
</feature>
<dbReference type="PANTHER" id="PTHR35802:SF1">
    <property type="entry name" value="PROTEASE SYNTHASE AND SPORULATION PROTEIN PAI 2"/>
    <property type="match status" value="1"/>
</dbReference>
<dbReference type="Pfam" id="PF04299">
    <property type="entry name" value="FMN_bind_2"/>
    <property type="match status" value="1"/>
</dbReference>
<proteinExistence type="predicted"/>
<dbReference type="Gene3D" id="2.30.110.10">
    <property type="entry name" value="Electron Transport, Fmn-binding Protein, Chain A"/>
    <property type="match status" value="1"/>
</dbReference>
<organism evidence="2 3">
    <name type="scientific">Ilumatobacter coccineus (strain NBRC 103263 / KCTC 29153 / YM16-304)</name>
    <dbReference type="NCBI Taxonomy" id="1313172"/>
    <lineage>
        <taxon>Bacteria</taxon>
        <taxon>Bacillati</taxon>
        <taxon>Actinomycetota</taxon>
        <taxon>Acidimicrobiia</taxon>
        <taxon>Acidimicrobiales</taxon>
        <taxon>Ilumatobacteraceae</taxon>
        <taxon>Ilumatobacter</taxon>
    </lineage>
</organism>
<accession>A0A6C7E5X5</accession>
<dbReference type="OrthoDB" id="9794948at2"/>
<protein>
    <submittedName>
        <fullName evidence="2">Putative transcriptional regulator</fullName>
    </submittedName>
</protein>
<sequence length="217" mass="24395">MYTPVAFEMGTRPDITEAIRRAGFGHLVSHHLDADDGPRLTATALPFVVDDELSLARAHFAKANPHWRDIDGRQALLIVPIVDAYVSPRWYPSKAEHGQVVPTSNYELIHLHGVVEIHHDAHWKRKVVEDLTRENEGRVDDPELVEPWAVSDAPASFIDGQLKAIVGIELHVERVEAKQKLSQNRPEQDRLGVIDGLARSQNHGAIETSNRMREKGR</sequence>